<evidence type="ECO:0000313" key="2">
    <source>
        <dbReference type="Proteomes" id="UP000831701"/>
    </source>
</evidence>
<accession>A0ACB8WTY1</accession>
<proteinExistence type="predicted"/>
<dbReference type="EMBL" id="CM041536">
    <property type="protein sequence ID" value="KAI3371313.1"/>
    <property type="molecule type" value="Genomic_DNA"/>
</dbReference>
<sequence>MFGSDESPRSFPKDGRAAAHASSQKSIGCPKESSHPPFESTYLTGHREAEPALQLSVQLGTDARAPLPLPPWFSFGRFVGAAEQQQAAMDAIKKKMQMLKLDKENALDRAEQAESDKKAAEDRSKQLDDEIRELEKKLRVTEDERDKVFEEFQTAEEKLLTAEEVATKLEDDLVALQKKLKGTEDELDKYSEALKDAQEKLELAEKKATDVSKGRESQRHRSCTTLPHTFIFSSPGVCFGAEGDVASLNRRIQLVEEELDRAQERLATALTKLEEAEKAADESERGMKVIENRAMKDEEKMELQEIQLKEAKHIAEEADRKYEEASLSATDCCATPNMQLFIYCKHYETVARKLVIIEGDLERTEERAELSESKCSELEEELKTVTNNLKSLEAQAEKYSQKEDKYEEEIKVLTDKLKEAETRAEFAERSVAKLEKTIDDLEDELYAQKLKYKAISEELDHALNDMTSIWRSLTPGEQLSPAGKRKQRKRKELQFYPKMSRLFLPGGFCSRCALPAARVKPPQRSDGPGFLLQLQQRRRVGGSNTASSKSRSKPGLWLCGAAVGVAVAAGLRHRSDSSCVDKVGEERSGDRYSAAVRAGRELIERIKVGTEVCMPTAPLYLISLYILPPGCTVLSIMSVSVSQDEVGAPGLVVGVSVDGAQVWCEGIGYADLENRVPCGPKTVLRIASISKPLTSAAAARLCEEGKLDLDVPVQKYVPEFPQKQFDGQDVTITPRMLLSHLSGIRHYEKDAKKVKEDKEKAKRLLKPPVKEKKDEKNSSEKKDEPSTEQNTKGKEPVQTPKKKEFEHEEYYLKDNFESVTQALDLFKDDPLIFKPGTTFLYSTHAFTLLSAVVERAAGQRFLDVMTSMFRELGMLNTVADENDPIIYHRSRFYHLNKRGRVVNCPYVDNSYKWAGGGFLSTVGDLLLFGNALLYSYQVAHLKDTEGLLPGFLKPQTVIDLWAPVNRTQASWDKDGRYAQGWLVVEKLQKYGQCRKRRHYVSHTGGAVGASSVLLVLPSEEIDRRKGQSPVLPQGVVVSIITNMQSVGLNSTALKIAIEFDKARS</sequence>
<keyword evidence="2" id="KW-1185">Reference proteome</keyword>
<dbReference type="Proteomes" id="UP000831701">
    <property type="component" value="Chromosome 6"/>
</dbReference>
<gene>
    <name evidence="1" type="ORF">L3Q82_023930</name>
</gene>
<reference evidence="1" key="1">
    <citation type="submission" date="2022-04" db="EMBL/GenBank/DDBJ databases">
        <title>Jade perch genome.</title>
        <authorList>
            <person name="Chao B."/>
        </authorList>
    </citation>
    <scope>NUCLEOTIDE SEQUENCE</scope>
    <source>
        <strain evidence="1">CB-2022</strain>
    </source>
</reference>
<comment type="caution">
    <text evidence="1">The sequence shown here is derived from an EMBL/GenBank/DDBJ whole genome shotgun (WGS) entry which is preliminary data.</text>
</comment>
<feature type="non-terminal residue" evidence="1">
    <location>
        <position position="1064"/>
    </location>
</feature>
<protein>
    <submittedName>
        <fullName evidence="1">Uncharacterized protein</fullName>
    </submittedName>
</protein>
<organism evidence="1 2">
    <name type="scientific">Scortum barcoo</name>
    <name type="common">barcoo grunter</name>
    <dbReference type="NCBI Taxonomy" id="214431"/>
    <lineage>
        <taxon>Eukaryota</taxon>
        <taxon>Metazoa</taxon>
        <taxon>Chordata</taxon>
        <taxon>Craniata</taxon>
        <taxon>Vertebrata</taxon>
        <taxon>Euteleostomi</taxon>
        <taxon>Actinopterygii</taxon>
        <taxon>Neopterygii</taxon>
        <taxon>Teleostei</taxon>
        <taxon>Neoteleostei</taxon>
        <taxon>Acanthomorphata</taxon>
        <taxon>Eupercaria</taxon>
        <taxon>Centrarchiformes</taxon>
        <taxon>Terapontoidei</taxon>
        <taxon>Terapontidae</taxon>
        <taxon>Scortum</taxon>
    </lineage>
</organism>
<evidence type="ECO:0000313" key="1">
    <source>
        <dbReference type="EMBL" id="KAI3371313.1"/>
    </source>
</evidence>
<name>A0ACB8WTY1_9TELE</name>